<dbReference type="STRING" id="1448320.A0A319DAS5"/>
<feature type="compositionally biased region" description="Acidic residues" evidence="1">
    <location>
        <begin position="341"/>
        <end position="357"/>
    </location>
</feature>
<feature type="region of interest" description="Disordered" evidence="1">
    <location>
        <begin position="1"/>
        <end position="23"/>
    </location>
</feature>
<protein>
    <recommendedName>
        <fullName evidence="4">Prenylated rab acceptor 1</fullName>
    </recommendedName>
</protein>
<dbReference type="VEuPathDB" id="FungiDB:BO71DRAFT_325454"/>
<feature type="compositionally biased region" description="Polar residues" evidence="1">
    <location>
        <begin position="181"/>
        <end position="202"/>
    </location>
</feature>
<keyword evidence="3" id="KW-1185">Reference proteome</keyword>
<reference evidence="2 3" key="1">
    <citation type="submission" date="2018-02" db="EMBL/GenBank/DDBJ databases">
        <title>The genomes of Aspergillus section Nigri reveals drivers in fungal speciation.</title>
        <authorList>
            <consortium name="DOE Joint Genome Institute"/>
            <person name="Vesth T.C."/>
            <person name="Nybo J."/>
            <person name="Theobald S."/>
            <person name="Brandl J."/>
            <person name="Frisvad J.C."/>
            <person name="Nielsen K.F."/>
            <person name="Lyhne E.K."/>
            <person name="Kogle M.E."/>
            <person name="Kuo A."/>
            <person name="Riley R."/>
            <person name="Clum A."/>
            <person name="Nolan M."/>
            <person name="Lipzen A."/>
            <person name="Salamov A."/>
            <person name="Henrissat B."/>
            <person name="Wiebenga A."/>
            <person name="De vries R.P."/>
            <person name="Grigoriev I.V."/>
            <person name="Mortensen U.H."/>
            <person name="Andersen M.R."/>
            <person name="Baker S.E."/>
        </authorList>
    </citation>
    <scope>NUCLEOTIDE SEQUENCE [LARGE SCALE GENOMIC DNA]</scope>
    <source>
        <strain evidence="2 3">CBS 707.79</strain>
    </source>
</reference>
<sequence>MPQWGRPPGARVGRQTRRRAAPWVDGATRVEEIDGEEEDAYIRREARSLYARQSAGLDGDRGPRLRRRMVEYDDYGDDASIDGADYDLYDDMDGTVAYAVQLAMKDKEERLVDQALDRIRRAQVQGQKNVRLSKRELDALERKRMQASNTSDAEYRTNTPQGSPGGNRHLKPPESPKSKHGAQQSGSNTSSPSKHGMPSQLTDNNAAYAFWARTSGASLGTSASPRSPSAWTLSNQTPPRSPLQPAYSPERFSSVPLARSPGATKKPAFARPLPDDLQWVSPYQLSYPRDQPPYPIDRQRGSPGRPGQMPYMSNYRSTFDENLHGNARGLAVSGAATEGSFGEDNEDEGDGLGDSGDEVERRVPAGTPTRGAGVRGGGESRQRNRRPLSPQTRALS</sequence>
<dbReference type="AlphaFoldDB" id="A0A319DAS5"/>
<evidence type="ECO:0000256" key="1">
    <source>
        <dbReference type="SAM" id="MobiDB-lite"/>
    </source>
</evidence>
<feature type="region of interest" description="Disordered" evidence="1">
    <location>
        <begin position="217"/>
        <end position="315"/>
    </location>
</feature>
<evidence type="ECO:0000313" key="3">
    <source>
        <dbReference type="Proteomes" id="UP000247810"/>
    </source>
</evidence>
<dbReference type="Proteomes" id="UP000247810">
    <property type="component" value="Unassembled WGS sequence"/>
</dbReference>
<feature type="compositionally biased region" description="Polar residues" evidence="1">
    <location>
        <begin position="217"/>
        <end position="238"/>
    </location>
</feature>
<evidence type="ECO:0000313" key="2">
    <source>
        <dbReference type="EMBL" id="PYH94439.1"/>
    </source>
</evidence>
<feature type="compositionally biased region" description="Basic and acidic residues" evidence="1">
    <location>
        <begin position="135"/>
        <end position="144"/>
    </location>
</feature>
<organism evidence="2 3">
    <name type="scientific">Aspergillus ellipticus CBS 707.79</name>
    <dbReference type="NCBI Taxonomy" id="1448320"/>
    <lineage>
        <taxon>Eukaryota</taxon>
        <taxon>Fungi</taxon>
        <taxon>Dikarya</taxon>
        <taxon>Ascomycota</taxon>
        <taxon>Pezizomycotina</taxon>
        <taxon>Eurotiomycetes</taxon>
        <taxon>Eurotiomycetidae</taxon>
        <taxon>Eurotiales</taxon>
        <taxon>Aspergillaceae</taxon>
        <taxon>Aspergillus</taxon>
        <taxon>Aspergillus subgen. Circumdati</taxon>
    </lineage>
</organism>
<accession>A0A319DAS5</accession>
<feature type="region of interest" description="Disordered" evidence="1">
    <location>
        <begin position="135"/>
        <end position="202"/>
    </location>
</feature>
<proteinExistence type="predicted"/>
<dbReference type="EMBL" id="KZ825871">
    <property type="protein sequence ID" value="PYH94439.1"/>
    <property type="molecule type" value="Genomic_DNA"/>
</dbReference>
<gene>
    <name evidence="2" type="ORF">BO71DRAFT_325454</name>
</gene>
<feature type="region of interest" description="Disordered" evidence="1">
    <location>
        <begin position="330"/>
        <end position="396"/>
    </location>
</feature>
<evidence type="ECO:0008006" key="4">
    <source>
        <dbReference type="Google" id="ProtNLM"/>
    </source>
</evidence>
<feature type="compositionally biased region" description="Polar residues" evidence="1">
    <location>
        <begin position="146"/>
        <end position="162"/>
    </location>
</feature>
<dbReference type="OrthoDB" id="63113at2759"/>
<name>A0A319DAS5_9EURO</name>